<keyword evidence="15" id="KW-1185">Reference proteome</keyword>
<keyword evidence="14" id="KW-0540">Nuclease</keyword>
<dbReference type="SMART" id="SM00525">
    <property type="entry name" value="FES"/>
    <property type="match status" value="1"/>
</dbReference>
<keyword evidence="4 12" id="KW-0227">DNA damage</keyword>
<evidence type="ECO:0000256" key="12">
    <source>
        <dbReference type="HAMAP-Rule" id="MF_00942"/>
    </source>
</evidence>
<dbReference type="Pfam" id="PF00633">
    <property type="entry name" value="HHH"/>
    <property type="match status" value="1"/>
</dbReference>
<dbReference type="FunFam" id="1.10.1670.10:FF:000001">
    <property type="entry name" value="Endonuclease III"/>
    <property type="match status" value="1"/>
</dbReference>
<keyword evidence="9 12" id="KW-0234">DNA repair</keyword>
<evidence type="ECO:0000256" key="11">
    <source>
        <dbReference type="ARBA" id="ARBA00023295"/>
    </source>
</evidence>
<dbReference type="KEGG" id="nhm:NHE_0227"/>
<keyword evidence="5 12" id="KW-0378">Hydrolase</keyword>
<keyword evidence="11 12" id="KW-0326">Glycosidase</keyword>
<gene>
    <name evidence="12 14" type="primary">nth</name>
    <name evidence="14" type="ORF">NHE_0227</name>
</gene>
<dbReference type="InterPro" id="IPR011257">
    <property type="entry name" value="DNA_glycosylase"/>
</dbReference>
<dbReference type="FunFam" id="1.10.340.30:FF:000001">
    <property type="entry name" value="Endonuclease III"/>
    <property type="match status" value="1"/>
</dbReference>
<evidence type="ECO:0000256" key="1">
    <source>
        <dbReference type="ARBA" id="ARBA00008343"/>
    </source>
</evidence>
<proteinExistence type="inferred from homology"/>
<dbReference type="HAMAP" id="MF_00942">
    <property type="entry name" value="Nth"/>
    <property type="match status" value="1"/>
</dbReference>
<evidence type="ECO:0000259" key="13">
    <source>
        <dbReference type="SMART" id="SM00478"/>
    </source>
</evidence>
<dbReference type="PANTHER" id="PTHR10359:SF18">
    <property type="entry name" value="ENDONUCLEASE III"/>
    <property type="match status" value="1"/>
</dbReference>
<evidence type="ECO:0000256" key="2">
    <source>
        <dbReference type="ARBA" id="ARBA00022485"/>
    </source>
</evidence>
<dbReference type="GO" id="GO:0046872">
    <property type="term" value="F:metal ion binding"/>
    <property type="evidence" value="ECO:0007669"/>
    <property type="project" value="UniProtKB-KW"/>
</dbReference>
<keyword evidence="8 12" id="KW-0238">DNA-binding</keyword>
<evidence type="ECO:0000256" key="10">
    <source>
        <dbReference type="ARBA" id="ARBA00023239"/>
    </source>
</evidence>
<comment type="cofactor">
    <cofactor evidence="12">
        <name>[4Fe-4S] cluster</name>
        <dbReference type="ChEBI" id="CHEBI:49883"/>
    </cofactor>
    <text evidence="12">Binds 1 [4Fe-4S] cluster.</text>
</comment>
<dbReference type="Gene3D" id="1.10.340.30">
    <property type="entry name" value="Hypothetical protein, domain 2"/>
    <property type="match status" value="1"/>
</dbReference>
<dbReference type="PANTHER" id="PTHR10359">
    <property type="entry name" value="A/G-SPECIFIC ADENINE GLYCOSYLASE/ENDONUCLEASE III"/>
    <property type="match status" value="1"/>
</dbReference>
<feature type="binding site" evidence="12">
    <location>
        <position position="203"/>
    </location>
    <ligand>
        <name>[4Fe-4S] cluster</name>
        <dbReference type="ChEBI" id="CHEBI:49883"/>
    </ligand>
</feature>
<evidence type="ECO:0000313" key="14">
    <source>
        <dbReference type="EMBL" id="AHX11191.1"/>
    </source>
</evidence>
<evidence type="ECO:0000256" key="4">
    <source>
        <dbReference type="ARBA" id="ARBA00022763"/>
    </source>
</evidence>
<keyword evidence="14" id="KW-0255">Endonuclease</keyword>
<dbReference type="Gene3D" id="1.10.1670.10">
    <property type="entry name" value="Helix-hairpin-Helix base-excision DNA repair enzymes (C-terminal)"/>
    <property type="match status" value="1"/>
</dbReference>
<feature type="domain" description="HhH-GPD" evidence="13">
    <location>
        <begin position="44"/>
        <end position="191"/>
    </location>
</feature>
<dbReference type="GO" id="GO:0051539">
    <property type="term" value="F:4 iron, 4 sulfur cluster binding"/>
    <property type="evidence" value="ECO:0007669"/>
    <property type="project" value="UniProtKB-UniRule"/>
</dbReference>
<feature type="binding site" evidence="12">
    <location>
        <position position="200"/>
    </location>
    <ligand>
        <name>[4Fe-4S] cluster</name>
        <dbReference type="ChEBI" id="CHEBI:49883"/>
    </ligand>
</feature>
<comment type="catalytic activity">
    <reaction evidence="12">
        <text>2'-deoxyribonucleotide-(2'-deoxyribose 5'-phosphate)-2'-deoxyribonucleotide-DNA = a 3'-end 2'-deoxyribonucleotide-(2,3-dehydro-2,3-deoxyribose 5'-phosphate)-DNA + a 5'-end 5'-phospho-2'-deoxyribonucleoside-DNA + H(+)</text>
        <dbReference type="Rhea" id="RHEA:66592"/>
        <dbReference type="Rhea" id="RHEA-COMP:13180"/>
        <dbReference type="Rhea" id="RHEA-COMP:16897"/>
        <dbReference type="Rhea" id="RHEA-COMP:17067"/>
        <dbReference type="ChEBI" id="CHEBI:15378"/>
        <dbReference type="ChEBI" id="CHEBI:136412"/>
        <dbReference type="ChEBI" id="CHEBI:157695"/>
        <dbReference type="ChEBI" id="CHEBI:167181"/>
        <dbReference type="EC" id="4.2.99.18"/>
    </reaction>
</comment>
<organism evidence="14 15">
    <name type="scientific">Neorickettsia helminthoeca str. Oregon</name>
    <dbReference type="NCBI Taxonomy" id="1286528"/>
    <lineage>
        <taxon>Bacteria</taxon>
        <taxon>Pseudomonadati</taxon>
        <taxon>Pseudomonadota</taxon>
        <taxon>Alphaproteobacteria</taxon>
        <taxon>Rickettsiales</taxon>
        <taxon>Anaplasmataceae</taxon>
        <taxon>Neorickettsia</taxon>
    </lineage>
</organism>
<dbReference type="PROSITE" id="PS01155">
    <property type="entry name" value="ENDONUCLEASE_III_2"/>
    <property type="match status" value="1"/>
</dbReference>
<evidence type="ECO:0000256" key="3">
    <source>
        <dbReference type="ARBA" id="ARBA00022723"/>
    </source>
</evidence>
<dbReference type="EC" id="4.2.99.18" evidence="12"/>
<dbReference type="Pfam" id="PF00730">
    <property type="entry name" value="HhH-GPD"/>
    <property type="match status" value="1"/>
</dbReference>
<evidence type="ECO:0000256" key="7">
    <source>
        <dbReference type="ARBA" id="ARBA00023014"/>
    </source>
</evidence>
<dbReference type="InterPro" id="IPR003265">
    <property type="entry name" value="HhH-GPD_domain"/>
</dbReference>
<keyword evidence="7 12" id="KW-0411">Iron-sulfur</keyword>
<accession>X5H3Q2</accession>
<dbReference type="NCBIfam" id="TIGR01083">
    <property type="entry name" value="nth"/>
    <property type="match status" value="1"/>
</dbReference>
<dbReference type="EMBL" id="CP007481">
    <property type="protein sequence ID" value="AHX11191.1"/>
    <property type="molecule type" value="Genomic_DNA"/>
</dbReference>
<dbReference type="InterPro" id="IPR000445">
    <property type="entry name" value="HhH_motif"/>
</dbReference>
<dbReference type="InterPro" id="IPR005759">
    <property type="entry name" value="Nth"/>
</dbReference>
<dbReference type="SMART" id="SM00478">
    <property type="entry name" value="ENDO3c"/>
    <property type="match status" value="1"/>
</dbReference>
<name>X5H3Q2_9RICK</name>
<keyword evidence="10 12" id="KW-0456">Lyase</keyword>
<dbReference type="HOGENOM" id="CLU_012862_3_0_5"/>
<feature type="binding site" evidence="12">
    <location>
        <position position="193"/>
    </location>
    <ligand>
        <name>[4Fe-4S] cluster</name>
        <dbReference type="ChEBI" id="CHEBI:49883"/>
    </ligand>
</feature>
<dbReference type="CDD" id="cd00056">
    <property type="entry name" value="ENDO3c"/>
    <property type="match status" value="1"/>
</dbReference>
<evidence type="ECO:0000256" key="5">
    <source>
        <dbReference type="ARBA" id="ARBA00022801"/>
    </source>
</evidence>
<reference evidence="14 15" key="1">
    <citation type="submission" date="2014-03" db="EMBL/GenBank/DDBJ databases">
        <title>Sequencing and Comparison of Genomes and Transcriptome Profiles of Human Ehrlichiosis Agents.</title>
        <authorList>
            <person name="Lin M."/>
            <person name="Daugherty S.C."/>
            <person name="Nagaraj S."/>
            <person name="Cheng Z."/>
            <person name="Xiong Q."/>
            <person name="Lin F.-Y."/>
            <person name="Sengamalay N."/>
            <person name="Ott S."/>
            <person name="Godinez A."/>
            <person name="Tallon L.J."/>
            <person name="Sadzewicz L."/>
            <person name="Fraser C.M."/>
            <person name="Dunning Hotopp J.C."/>
            <person name="Rikihisa Y."/>
        </authorList>
    </citation>
    <scope>NUCLEOTIDE SEQUENCE [LARGE SCALE GENOMIC DNA]</scope>
    <source>
        <strain evidence="14 15">Oregon</strain>
    </source>
</reference>
<sequence length="220" mass="25101">MRIMMSFSKSQVIEILKRFQEARPDPKIELQYKNKFTLVLAVLLSAQSTDVGVNKATKVLFQIADTPEQYAKMSTEELKEYIKTIGLHNNKARNIIALSKKLIADNQADIPNDFEYLQSLPGIGRKSANVILSTLFGAKRIAVDTHVFRVSNRIGLVETKNVLATEMELLKIVPESFLPQAHHWLVLHGRYICKAKQPKCRVCIINDVCEFKKRYQITQV</sequence>
<dbReference type="SUPFAM" id="SSF48150">
    <property type="entry name" value="DNA-glycosylase"/>
    <property type="match status" value="1"/>
</dbReference>
<comment type="function">
    <text evidence="12">DNA repair enzyme that has both DNA N-glycosylase activity and AP-lyase activity. The DNA N-glycosylase activity releases various damaged pyrimidines from DNA by cleaving the N-glycosidic bond, leaving an AP (apurinic/apyrimidinic) site. The AP-lyase activity cleaves the phosphodiester bond 3' to the AP site by a beta-elimination, leaving a 3'-terminal unsaturated sugar and a product with a terminal 5'-phosphate.</text>
</comment>
<dbReference type="InterPro" id="IPR003651">
    <property type="entry name" value="Endonuclease3_FeS-loop_motif"/>
</dbReference>
<evidence type="ECO:0000256" key="8">
    <source>
        <dbReference type="ARBA" id="ARBA00023125"/>
    </source>
</evidence>
<comment type="similarity">
    <text evidence="1 12">Belongs to the Nth/MutY family.</text>
</comment>
<evidence type="ECO:0000313" key="15">
    <source>
        <dbReference type="Proteomes" id="UP000023755"/>
    </source>
</evidence>
<dbReference type="PIRSF" id="PIRSF001435">
    <property type="entry name" value="Nth"/>
    <property type="match status" value="1"/>
</dbReference>
<dbReference type="Proteomes" id="UP000023755">
    <property type="component" value="Chromosome"/>
</dbReference>
<feature type="binding site" evidence="12">
    <location>
        <position position="209"/>
    </location>
    <ligand>
        <name>[4Fe-4S] cluster</name>
        <dbReference type="ChEBI" id="CHEBI:49883"/>
    </ligand>
</feature>
<protein>
    <recommendedName>
        <fullName evidence="12">Endonuclease III</fullName>
        <ecNumber evidence="12">4.2.99.18</ecNumber>
    </recommendedName>
    <alternativeName>
        <fullName evidence="12">DNA-(apurinic or apyrimidinic site) lyase</fullName>
    </alternativeName>
</protein>
<dbReference type="GO" id="GO:0019104">
    <property type="term" value="F:DNA N-glycosylase activity"/>
    <property type="evidence" value="ECO:0007669"/>
    <property type="project" value="UniProtKB-UniRule"/>
</dbReference>
<dbReference type="AlphaFoldDB" id="X5H3Q2"/>
<dbReference type="STRING" id="1286528.NHE_0227"/>
<dbReference type="GO" id="GO:0140078">
    <property type="term" value="F:class I DNA-(apurinic or apyrimidinic site) endonuclease activity"/>
    <property type="evidence" value="ECO:0007669"/>
    <property type="project" value="UniProtKB-EC"/>
</dbReference>
<dbReference type="GO" id="GO:0003677">
    <property type="term" value="F:DNA binding"/>
    <property type="evidence" value="ECO:0007669"/>
    <property type="project" value="UniProtKB-UniRule"/>
</dbReference>
<keyword evidence="3 12" id="KW-0479">Metal-binding</keyword>
<keyword evidence="2 12" id="KW-0004">4Fe-4S</keyword>
<dbReference type="GO" id="GO:0006285">
    <property type="term" value="P:base-excision repair, AP site formation"/>
    <property type="evidence" value="ECO:0007669"/>
    <property type="project" value="TreeGrafter"/>
</dbReference>
<evidence type="ECO:0000256" key="6">
    <source>
        <dbReference type="ARBA" id="ARBA00023004"/>
    </source>
</evidence>
<dbReference type="InterPro" id="IPR023170">
    <property type="entry name" value="HhH_base_excis_C"/>
</dbReference>
<dbReference type="InterPro" id="IPR004036">
    <property type="entry name" value="Endonuclease-III-like_CS2"/>
</dbReference>
<keyword evidence="6 12" id="KW-0408">Iron</keyword>
<evidence type="ECO:0000256" key="9">
    <source>
        <dbReference type="ARBA" id="ARBA00023204"/>
    </source>
</evidence>